<organism evidence="2 3">
    <name type="scientific">Prorocentrum cordatum</name>
    <dbReference type="NCBI Taxonomy" id="2364126"/>
    <lineage>
        <taxon>Eukaryota</taxon>
        <taxon>Sar</taxon>
        <taxon>Alveolata</taxon>
        <taxon>Dinophyceae</taxon>
        <taxon>Prorocentrales</taxon>
        <taxon>Prorocentraceae</taxon>
        <taxon>Prorocentrum</taxon>
    </lineage>
</organism>
<gene>
    <name evidence="2" type="ORF">PCOR1329_LOCUS44307</name>
</gene>
<dbReference type="Pfam" id="PF07137">
    <property type="entry name" value="VDE"/>
    <property type="match status" value="1"/>
</dbReference>
<proteinExistence type="predicted"/>
<accession>A0ABN9U309</accession>
<dbReference type="Gene3D" id="2.40.128.20">
    <property type="match status" value="1"/>
</dbReference>
<feature type="domain" description="VDE lipocalin" evidence="1">
    <location>
        <begin position="11"/>
        <end position="101"/>
    </location>
</feature>
<evidence type="ECO:0000259" key="1">
    <source>
        <dbReference type="Pfam" id="PF07137"/>
    </source>
</evidence>
<protein>
    <recommendedName>
        <fullName evidence="1">VDE lipocalin domain-containing protein</fullName>
    </recommendedName>
</protein>
<keyword evidence="3" id="KW-1185">Reference proteome</keyword>
<evidence type="ECO:0000313" key="3">
    <source>
        <dbReference type="Proteomes" id="UP001189429"/>
    </source>
</evidence>
<dbReference type="InterPro" id="IPR012674">
    <property type="entry name" value="Calycin"/>
</dbReference>
<comment type="caution">
    <text evidence="2">The sequence shown here is derived from an EMBL/GenBank/DDBJ whole genome shotgun (WGS) entry which is preliminary data.</text>
</comment>
<name>A0ABN9U309_9DINO</name>
<dbReference type="Proteomes" id="UP001189429">
    <property type="component" value="Unassembled WGS sequence"/>
</dbReference>
<sequence length="112" mass="12152">MKQTSLWGPRADRQGFPAKEFSTGTMFGLGYKEQYTVIHDGSAEAEPFLFLYACGETKQGTYTSGLVLAKDPANSKSLRARIDQVATGAGFEPSDWCAVDNTCNFGDEPISV</sequence>
<dbReference type="EMBL" id="CAUYUJ010015323">
    <property type="protein sequence ID" value="CAK0852566.1"/>
    <property type="molecule type" value="Genomic_DNA"/>
</dbReference>
<dbReference type="InterPro" id="IPR010788">
    <property type="entry name" value="VDE_dom"/>
</dbReference>
<reference evidence="2" key="1">
    <citation type="submission" date="2023-10" db="EMBL/GenBank/DDBJ databases">
        <authorList>
            <person name="Chen Y."/>
            <person name="Shah S."/>
            <person name="Dougan E. K."/>
            <person name="Thang M."/>
            <person name="Chan C."/>
        </authorList>
    </citation>
    <scope>NUCLEOTIDE SEQUENCE [LARGE SCALE GENOMIC DNA]</scope>
</reference>
<evidence type="ECO:0000313" key="2">
    <source>
        <dbReference type="EMBL" id="CAK0852566.1"/>
    </source>
</evidence>